<evidence type="ECO:0000313" key="9">
    <source>
        <dbReference type="EMBL" id="SDX34407.1"/>
    </source>
</evidence>
<keyword evidence="5 7" id="KW-1133">Transmembrane helix</keyword>
<feature type="transmembrane region" description="Helical" evidence="7">
    <location>
        <begin position="347"/>
        <end position="371"/>
    </location>
</feature>
<dbReference type="CDD" id="cd17473">
    <property type="entry name" value="MFS_arabinose_efflux_permease_like"/>
    <property type="match status" value="1"/>
</dbReference>
<dbReference type="PANTHER" id="PTHR23517:SF3">
    <property type="entry name" value="INTEGRAL MEMBRANE TRANSPORT PROTEIN"/>
    <property type="match status" value="1"/>
</dbReference>
<feature type="transmembrane region" description="Helical" evidence="7">
    <location>
        <begin position="12"/>
        <end position="32"/>
    </location>
</feature>
<feature type="transmembrane region" description="Helical" evidence="7">
    <location>
        <begin position="313"/>
        <end position="335"/>
    </location>
</feature>
<keyword evidence="4 7" id="KW-0812">Transmembrane</keyword>
<feature type="transmembrane region" description="Helical" evidence="7">
    <location>
        <begin position="256"/>
        <end position="276"/>
    </location>
</feature>
<dbReference type="InterPro" id="IPR050171">
    <property type="entry name" value="MFS_Transporters"/>
</dbReference>
<feature type="transmembrane region" description="Helical" evidence="7">
    <location>
        <begin position="165"/>
        <end position="182"/>
    </location>
</feature>
<dbReference type="AlphaFoldDB" id="A0A1H3AXJ2"/>
<feature type="transmembrane region" description="Helical" evidence="7">
    <location>
        <begin position="44"/>
        <end position="68"/>
    </location>
</feature>
<dbReference type="InterPro" id="IPR036259">
    <property type="entry name" value="MFS_trans_sf"/>
</dbReference>
<evidence type="ECO:0000256" key="7">
    <source>
        <dbReference type="SAM" id="Phobius"/>
    </source>
</evidence>
<evidence type="ECO:0000256" key="2">
    <source>
        <dbReference type="ARBA" id="ARBA00022448"/>
    </source>
</evidence>
<evidence type="ECO:0000259" key="8">
    <source>
        <dbReference type="PROSITE" id="PS50850"/>
    </source>
</evidence>
<comment type="subcellular location">
    <subcellularLocation>
        <location evidence="1">Cell membrane</location>
        <topology evidence="1">Multi-pass membrane protein</topology>
    </subcellularLocation>
</comment>
<dbReference type="EMBL" id="FNOF01000033">
    <property type="protein sequence ID" value="SDX34407.1"/>
    <property type="molecule type" value="Genomic_DNA"/>
</dbReference>
<evidence type="ECO:0000256" key="4">
    <source>
        <dbReference type="ARBA" id="ARBA00022692"/>
    </source>
</evidence>
<dbReference type="SUPFAM" id="SSF103473">
    <property type="entry name" value="MFS general substrate transporter"/>
    <property type="match status" value="1"/>
</dbReference>
<feature type="transmembrane region" description="Helical" evidence="7">
    <location>
        <begin position="77"/>
        <end position="94"/>
    </location>
</feature>
<organism evidence="9 10">
    <name type="scientific">Haloarcula vallismortis</name>
    <name type="common">Halobacterium vallismortis</name>
    <dbReference type="NCBI Taxonomy" id="28442"/>
    <lineage>
        <taxon>Archaea</taxon>
        <taxon>Methanobacteriati</taxon>
        <taxon>Methanobacteriota</taxon>
        <taxon>Stenosarchaea group</taxon>
        <taxon>Halobacteria</taxon>
        <taxon>Halobacteriales</taxon>
        <taxon>Haloarculaceae</taxon>
        <taxon>Haloarcula</taxon>
    </lineage>
</organism>
<dbReference type="Gene3D" id="1.20.1250.20">
    <property type="entry name" value="MFS general substrate transporter like domains"/>
    <property type="match status" value="1"/>
</dbReference>
<protein>
    <submittedName>
        <fullName evidence="9">Predicted arabinose efflux permease, MFS family</fullName>
    </submittedName>
</protein>
<dbReference type="PROSITE" id="PS50850">
    <property type="entry name" value="MFS"/>
    <property type="match status" value="1"/>
</dbReference>
<dbReference type="InterPro" id="IPR020846">
    <property type="entry name" value="MFS_dom"/>
</dbReference>
<evidence type="ECO:0000256" key="1">
    <source>
        <dbReference type="ARBA" id="ARBA00004651"/>
    </source>
</evidence>
<dbReference type="PANTHER" id="PTHR23517">
    <property type="entry name" value="RESISTANCE PROTEIN MDTM, PUTATIVE-RELATED-RELATED"/>
    <property type="match status" value="1"/>
</dbReference>
<keyword evidence="2" id="KW-0813">Transport</keyword>
<feature type="transmembrane region" description="Helical" evidence="7">
    <location>
        <begin position="222"/>
        <end position="244"/>
    </location>
</feature>
<dbReference type="RefSeq" id="WP_049919762.1">
    <property type="nucleotide sequence ID" value="NZ_FNOF01000033.1"/>
</dbReference>
<dbReference type="GO" id="GO:0022857">
    <property type="term" value="F:transmembrane transporter activity"/>
    <property type="evidence" value="ECO:0007669"/>
    <property type="project" value="InterPro"/>
</dbReference>
<feature type="domain" description="Major facilitator superfamily (MFS) profile" evidence="8">
    <location>
        <begin position="10"/>
        <end position="401"/>
    </location>
</feature>
<dbReference type="GO" id="GO:0005886">
    <property type="term" value="C:plasma membrane"/>
    <property type="evidence" value="ECO:0007669"/>
    <property type="project" value="UniProtKB-SubCell"/>
</dbReference>
<gene>
    <name evidence="9" type="ORF">SAMN05443574_13315</name>
</gene>
<evidence type="ECO:0000256" key="5">
    <source>
        <dbReference type="ARBA" id="ARBA00022989"/>
    </source>
</evidence>
<evidence type="ECO:0000256" key="6">
    <source>
        <dbReference type="ARBA" id="ARBA00023136"/>
    </source>
</evidence>
<feature type="transmembrane region" description="Helical" evidence="7">
    <location>
        <begin position="377"/>
        <end position="401"/>
    </location>
</feature>
<keyword evidence="3" id="KW-1003">Cell membrane</keyword>
<dbReference type="Proteomes" id="UP000182573">
    <property type="component" value="Unassembled WGS sequence"/>
</dbReference>
<keyword evidence="6 7" id="KW-0472">Membrane</keyword>
<accession>A0A1H3AXJ2</accession>
<dbReference type="Pfam" id="PF07690">
    <property type="entry name" value="MFS_1"/>
    <property type="match status" value="1"/>
</dbReference>
<name>A0A1H3AXJ2_HALVA</name>
<evidence type="ECO:0000256" key="3">
    <source>
        <dbReference type="ARBA" id="ARBA00022475"/>
    </source>
</evidence>
<sequence>MLSDSPTRATLWVIVSSATLTVMAGAILGPVVPQIQTGVGVSESLAGLIITTHAAFIVLTSPVAGILVDRFGPRRPFIGGLLLYAVGGGTGLVIDDFIPLLVSRAVLGVGVAFVYTGITVLIYDLYEGQQMNRALGLRSGANSVGGAVWPLVGGGLGTVSWQLPFGVYLIALPLGLAAIATIPPTTRETGVPTTQNESSSDNSHTGSNGLAAIASGFQRQPALLLIYLLYFGTNAFLYAIVVYYPQLLETVGVTSSLWIGLYLTVNGIAGGVSGTLYDRLKSRVDARFLVLVAFILWTIAFGTAASVNSPIGLVIPVALFGFGVGLVFPSAFIWIEALAPKQLQGQFSSYLAMAGYIGQFVSPILFGVFVSPFGIRGVFIAAALFASVGMATLSLAVLTSLRRSSVKDQS</sequence>
<reference evidence="9 10" key="1">
    <citation type="submission" date="2016-10" db="EMBL/GenBank/DDBJ databases">
        <authorList>
            <person name="de Groot N.N."/>
        </authorList>
    </citation>
    <scope>NUCLEOTIDE SEQUENCE [LARGE SCALE GENOMIC DNA]</scope>
    <source>
        <strain evidence="9 10">DSM 3756</strain>
    </source>
</reference>
<proteinExistence type="predicted"/>
<evidence type="ECO:0000313" key="10">
    <source>
        <dbReference type="Proteomes" id="UP000182573"/>
    </source>
</evidence>
<feature type="transmembrane region" description="Helical" evidence="7">
    <location>
        <begin position="288"/>
        <end position="307"/>
    </location>
</feature>
<feature type="transmembrane region" description="Helical" evidence="7">
    <location>
        <begin position="100"/>
        <end position="123"/>
    </location>
</feature>
<dbReference type="InterPro" id="IPR011701">
    <property type="entry name" value="MFS"/>
</dbReference>